<sequence length="98" mass="10525">MVALPGKIADNAPIDSRVIQNKSSWLSLLLLLPKVMEGRLDDNLSRNLEFNGLLASAKHGFRKGRSCVASLLDAADCQTNKTDDDIAVSVLAQDFAGV</sequence>
<organism evidence="1 2">
    <name type="scientific">Paragonimus westermani</name>
    <dbReference type="NCBI Taxonomy" id="34504"/>
    <lineage>
        <taxon>Eukaryota</taxon>
        <taxon>Metazoa</taxon>
        <taxon>Spiralia</taxon>
        <taxon>Lophotrochozoa</taxon>
        <taxon>Platyhelminthes</taxon>
        <taxon>Trematoda</taxon>
        <taxon>Digenea</taxon>
        <taxon>Plagiorchiida</taxon>
        <taxon>Troglotremata</taxon>
        <taxon>Troglotrematidae</taxon>
        <taxon>Paragonimus</taxon>
    </lineage>
</organism>
<comment type="caution">
    <text evidence="1">The sequence shown here is derived from an EMBL/GenBank/DDBJ whole genome shotgun (WGS) entry which is preliminary data.</text>
</comment>
<evidence type="ECO:0000313" key="1">
    <source>
        <dbReference type="EMBL" id="KAF8567942.1"/>
    </source>
</evidence>
<gene>
    <name evidence="1" type="ORF">P879_04951</name>
</gene>
<proteinExistence type="predicted"/>
<evidence type="ECO:0000313" key="2">
    <source>
        <dbReference type="Proteomes" id="UP000699462"/>
    </source>
</evidence>
<accession>A0A8T0DKW1</accession>
<dbReference type="OrthoDB" id="6286496at2759"/>
<keyword evidence="2" id="KW-1185">Reference proteome</keyword>
<dbReference type="EMBL" id="JTDF01003253">
    <property type="protein sequence ID" value="KAF8567942.1"/>
    <property type="molecule type" value="Genomic_DNA"/>
</dbReference>
<name>A0A8T0DKW1_9TREM</name>
<reference evidence="1 2" key="1">
    <citation type="submission" date="2019-07" db="EMBL/GenBank/DDBJ databases">
        <title>Annotation for the trematode Paragonimus westermani.</title>
        <authorList>
            <person name="Choi Y.-J."/>
        </authorList>
    </citation>
    <scope>NUCLEOTIDE SEQUENCE [LARGE SCALE GENOMIC DNA]</scope>
    <source>
        <strain evidence="1">180907_Pwestermani</strain>
    </source>
</reference>
<dbReference type="AlphaFoldDB" id="A0A8T0DKW1"/>
<protein>
    <recommendedName>
        <fullName evidence="3">Reverse transcriptase domain-containing protein</fullName>
    </recommendedName>
</protein>
<dbReference type="Proteomes" id="UP000699462">
    <property type="component" value="Unassembled WGS sequence"/>
</dbReference>
<evidence type="ECO:0008006" key="3">
    <source>
        <dbReference type="Google" id="ProtNLM"/>
    </source>
</evidence>